<reference evidence="2 3" key="1">
    <citation type="submission" date="2023-11" db="EMBL/GenBank/DDBJ databases">
        <title>MicrobeMod: A computational toolkit for identifying prokaryotic methylation and restriction-modification with nanopore sequencing.</title>
        <authorList>
            <person name="Crits-Christoph A."/>
            <person name="Kang S.C."/>
            <person name="Lee H."/>
            <person name="Ostrov N."/>
        </authorList>
    </citation>
    <scope>NUCLEOTIDE SEQUENCE [LARGE SCALE GENOMIC DNA]</scope>
    <source>
        <strain evidence="2 3">DSMZ 700</strain>
    </source>
</reference>
<dbReference type="AlphaFoldDB" id="A0AAW9DLH0"/>
<feature type="transmembrane region" description="Helical" evidence="1">
    <location>
        <begin position="12"/>
        <end position="32"/>
    </location>
</feature>
<evidence type="ECO:0000313" key="3">
    <source>
        <dbReference type="Proteomes" id="UP001279553"/>
    </source>
</evidence>
<keyword evidence="1" id="KW-1133">Transmembrane helix</keyword>
<proteinExistence type="predicted"/>
<evidence type="ECO:0000256" key="1">
    <source>
        <dbReference type="SAM" id="Phobius"/>
    </source>
</evidence>
<keyword evidence="1" id="KW-0472">Membrane</keyword>
<organism evidence="2 3">
    <name type="scientific">Acidiphilium acidophilum</name>
    <name type="common">Thiobacillus acidophilus</name>
    <dbReference type="NCBI Taxonomy" id="76588"/>
    <lineage>
        <taxon>Bacteria</taxon>
        <taxon>Pseudomonadati</taxon>
        <taxon>Pseudomonadota</taxon>
        <taxon>Alphaproteobacteria</taxon>
        <taxon>Acetobacterales</taxon>
        <taxon>Acidocellaceae</taxon>
        <taxon>Acidiphilium</taxon>
    </lineage>
</organism>
<feature type="transmembrane region" description="Helical" evidence="1">
    <location>
        <begin position="110"/>
        <end position="131"/>
    </location>
</feature>
<accession>A0AAW9DLH0</accession>
<keyword evidence="1" id="KW-0812">Transmembrane</keyword>
<comment type="caution">
    <text evidence="2">The sequence shown here is derived from an EMBL/GenBank/DDBJ whole genome shotgun (WGS) entry which is preliminary data.</text>
</comment>
<keyword evidence="3" id="KW-1185">Reference proteome</keyword>
<sequence length="149" mass="15276">MAARERISGQRIGMMLTGFLMITLIGVFATYASPIPGMRGVIVEAQLAQAAASGDAGTMRAALVATKPLLGINGQKTLATLSPDPAGMARAAVVLNHATLQASNLVSYRIRLMVIVIGILAAAFGIAVLGIRDSGPMNPVAVPPEATKP</sequence>
<protein>
    <submittedName>
        <fullName evidence="2">Uncharacterized protein</fullName>
    </submittedName>
</protein>
<name>A0AAW9DLH0_ACIAO</name>
<dbReference type="Proteomes" id="UP001279553">
    <property type="component" value="Unassembled WGS sequence"/>
</dbReference>
<gene>
    <name evidence="2" type="ORF">SIL87_03600</name>
</gene>
<dbReference type="RefSeq" id="WP_319612837.1">
    <property type="nucleotide sequence ID" value="NZ_JAWXYB010000018.1"/>
</dbReference>
<evidence type="ECO:0000313" key="2">
    <source>
        <dbReference type="EMBL" id="MDX5929845.1"/>
    </source>
</evidence>
<dbReference type="EMBL" id="JAWXYB010000018">
    <property type="protein sequence ID" value="MDX5929845.1"/>
    <property type="molecule type" value="Genomic_DNA"/>
</dbReference>